<name>A0A6P5NH07_ARADU</name>
<evidence type="ECO:0000256" key="3">
    <source>
        <dbReference type="SAM" id="Phobius"/>
    </source>
</evidence>
<keyword evidence="4" id="KW-1185">Reference proteome</keyword>
<dbReference type="AlphaFoldDB" id="A0A6P5NH07"/>
<gene>
    <name evidence="5" type="primary">LOC107483500</name>
</gene>
<dbReference type="PANTHER" id="PTHR34804:SF5">
    <property type="entry name" value="CAMP-REGULATED PHOSPHOPROTEIN 19-RELATED PROTEIN"/>
    <property type="match status" value="1"/>
</dbReference>
<dbReference type="GeneID" id="107483500"/>
<evidence type="ECO:0000313" key="5">
    <source>
        <dbReference type="RefSeq" id="XP_020995789.1"/>
    </source>
</evidence>
<evidence type="ECO:0000256" key="1">
    <source>
        <dbReference type="ARBA" id="ARBA00010520"/>
    </source>
</evidence>
<protein>
    <submittedName>
        <fullName evidence="5">Uncharacterized protein LOC107483500 isoform X1</fullName>
    </submittedName>
</protein>
<dbReference type="Proteomes" id="UP000515211">
    <property type="component" value="Chromosome 4"/>
</dbReference>
<reference evidence="4" key="1">
    <citation type="journal article" date="2016" name="Nat. Genet.">
        <title>The genome sequences of Arachis duranensis and Arachis ipaensis, the diploid ancestors of cultivated peanut.</title>
        <authorList>
            <person name="Bertioli D.J."/>
            <person name="Cannon S.B."/>
            <person name="Froenicke L."/>
            <person name="Huang G."/>
            <person name="Farmer A.D."/>
            <person name="Cannon E.K."/>
            <person name="Liu X."/>
            <person name="Gao D."/>
            <person name="Clevenger J."/>
            <person name="Dash S."/>
            <person name="Ren L."/>
            <person name="Moretzsohn M.C."/>
            <person name="Shirasawa K."/>
            <person name="Huang W."/>
            <person name="Vidigal B."/>
            <person name="Abernathy B."/>
            <person name="Chu Y."/>
            <person name="Niederhuth C.E."/>
            <person name="Umale P."/>
            <person name="Araujo A.C."/>
            <person name="Kozik A."/>
            <person name="Kim K.D."/>
            <person name="Burow M.D."/>
            <person name="Varshney R.K."/>
            <person name="Wang X."/>
            <person name="Zhang X."/>
            <person name="Barkley N."/>
            <person name="Guimaraes P.M."/>
            <person name="Isobe S."/>
            <person name="Guo B."/>
            <person name="Liao B."/>
            <person name="Stalker H.T."/>
            <person name="Schmitz R.J."/>
            <person name="Scheffler B.E."/>
            <person name="Leal-Bertioli S.C."/>
            <person name="Xun X."/>
            <person name="Jackson S.A."/>
            <person name="Michelmore R."/>
            <person name="Ozias-Akins P."/>
        </authorList>
    </citation>
    <scope>NUCLEOTIDE SEQUENCE [LARGE SCALE GENOMIC DNA]</scope>
    <source>
        <strain evidence="4">cv. V14167</strain>
    </source>
</reference>
<dbReference type="PANTHER" id="PTHR34804">
    <property type="entry name" value="CAMP-REGULATED PHOSPHOPROTEIN 19-RELATED PROTEIN"/>
    <property type="match status" value="1"/>
</dbReference>
<dbReference type="RefSeq" id="XP_020995789.1">
    <property type="nucleotide sequence ID" value="XM_021140130.2"/>
</dbReference>
<reference evidence="5" key="2">
    <citation type="submission" date="2025-08" db="UniProtKB">
        <authorList>
            <consortium name="RefSeq"/>
        </authorList>
    </citation>
    <scope>IDENTIFICATION</scope>
    <source>
        <tissue evidence="5">Whole plant</tissue>
    </source>
</reference>
<keyword evidence="3" id="KW-1133">Transmembrane helix</keyword>
<keyword evidence="3" id="KW-0472">Membrane</keyword>
<proteinExistence type="inferred from homology"/>
<organism evidence="4 5">
    <name type="scientific">Arachis duranensis</name>
    <name type="common">Wild peanut</name>
    <dbReference type="NCBI Taxonomy" id="130453"/>
    <lineage>
        <taxon>Eukaryota</taxon>
        <taxon>Viridiplantae</taxon>
        <taxon>Streptophyta</taxon>
        <taxon>Embryophyta</taxon>
        <taxon>Tracheophyta</taxon>
        <taxon>Spermatophyta</taxon>
        <taxon>Magnoliopsida</taxon>
        <taxon>eudicotyledons</taxon>
        <taxon>Gunneridae</taxon>
        <taxon>Pentapetalae</taxon>
        <taxon>rosids</taxon>
        <taxon>fabids</taxon>
        <taxon>Fabales</taxon>
        <taxon>Fabaceae</taxon>
        <taxon>Papilionoideae</taxon>
        <taxon>50 kb inversion clade</taxon>
        <taxon>dalbergioids sensu lato</taxon>
        <taxon>Dalbergieae</taxon>
        <taxon>Pterocarpus clade</taxon>
        <taxon>Arachis</taxon>
    </lineage>
</organism>
<accession>A0A6P5NH07</accession>
<keyword evidence="3" id="KW-0812">Transmembrane</keyword>
<dbReference type="InterPro" id="IPR006760">
    <property type="entry name" value="Endosulphine"/>
</dbReference>
<sequence length="139" mass="15539">MCCGCRFLSNPLTQTPLSSKVLVTLLSFIFFSFSFLLLPCSYHKQQLFFASLLERVKGDMADCNREDYFAAAEVESPTGGKKYGGLVPKKKPLISRDHERAFFDSADWALCKQGAGANNQQNTAAVETLRPKLQVNFLF</sequence>
<dbReference type="Pfam" id="PF04667">
    <property type="entry name" value="Endosulfine"/>
    <property type="match status" value="1"/>
</dbReference>
<feature type="transmembrane region" description="Helical" evidence="3">
    <location>
        <begin position="17"/>
        <end position="38"/>
    </location>
</feature>
<evidence type="ECO:0000313" key="4">
    <source>
        <dbReference type="Proteomes" id="UP000515211"/>
    </source>
</evidence>
<comment type="similarity">
    <text evidence="1 2">Belongs to the endosulfine family.</text>
</comment>
<evidence type="ECO:0000256" key="2">
    <source>
        <dbReference type="RuleBase" id="RU363120"/>
    </source>
</evidence>